<reference evidence="2 3" key="1">
    <citation type="journal article" date="2008" name="Biol. Direct">
        <title>Complete genome sequence of the extremely acidophilic methanotroph isolate V4, Methylacidiphilum infernorum, a representative of the bacterial phylum Verrucomicrobia.</title>
        <authorList>
            <person name="Hou S."/>
            <person name="Makarova K.S."/>
            <person name="Saw J.H."/>
            <person name="Senin P."/>
            <person name="Ly B.V."/>
            <person name="Zhou Z."/>
            <person name="Ren Y."/>
            <person name="Wang J."/>
            <person name="Galperin M.Y."/>
            <person name="Omelchenko M.V."/>
            <person name="Wolf Y.I."/>
            <person name="Yutin N."/>
            <person name="Koonin E.V."/>
            <person name="Stott M.B."/>
            <person name="Mountain B.W."/>
            <person name="Crowe M.A."/>
            <person name="Smirnova A.V."/>
            <person name="Dunfield P.F."/>
            <person name="Feng L."/>
            <person name="Wang L."/>
            <person name="Alam M."/>
        </authorList>
    </citation>
    <scope>NUCLEOTIDE SEQUENCE [LARGE SCALE GENOMIC DNA]</scope>
    <source>
        <strain evidence="3">Isolate V4</strain>
    </source>
</reference>
<dbReference type="KEGG" id="min:Minf_0146"/>
<proteinExistence type="predicted"/>
<protein>
    <submittedName>
        <fullName evidence="2">Uncharacterized protein</fullName>
    </submittedName>
</protein>
<evidence type="ECO:0000256" key="1">
    <source>
        <dbReference type="SAM" id="MobiDB-lite"/>
    </source>
</evidence>
<dbReference type="HOGENOM" id="CLU_2683616_0_0_0"/>
<gene>
    <name evidence="2" type="ordered locus">Minf_0146</name>
</gene>
<organism evidence="2 3">
    <name type="scientific">Methylacidiphilum infernorum (isolate V4)</name>
    <name type="common">Methylokorus infernorum (strain V4)</name>
    <dbReference type="NCBI Taxonomy" id="481448"/>
    <lineage>
        <taxon>Bacteria</taxon>
        <taxon>Pseudomonadati</taxon>
        <taxon>Verrucomicrobiota</taxon>
        <taxon>Methylacidiphilae</taxon>
        <taxon>Methylacidiphilales</taxon>
        <taxon>Methylacidiphilaceae</taxon>
        <taxon>Methylacidiphilum (ex Ratnadevi et al. 2023)</taxon>
    </lineage>
</organism>
<name>B3DXH2_METI4</name>
<sequence>MEPSSLPFKKFRQNLKFPFFFSHSSRRKKVFNAKDKATGSLSWDLPSHSLASSLRKSKARKESPLSLFPKTLTR</sequence>
<evidence type="ECO:0000313" key="2">
    <source>
        <dbReference type="EMBL" id="ACD82206.1"/>
    </source>
</evidence>
<evidence type="ECO:0000313" key="3">
    <source>
        <dbReference type="Proteomes" id="UP000009149"/>
    </source>
</evidence>
<accession>B3DXH2</accession>
<dbReference type="EMBL" id="CP000975">
    <property type="protein sequence ID" value="ACD82206.1"/>
    <property type="molecule type" value="Genomic_DNA"/>
</dbReference>
<dbReference type="Proteomes" id="UP000009149">
    <property type="component" value="Chromosome"/>
</dbReference>
<feature type="region of interest" description="Disordered" evidence="1">
    <location>
        <begin position="54"/>
        <end position="74"/>
    </location>
</feature>
<dbReference type="AlphaFoldDB" id="B3DXH2"/>